<dbReference type="SMART" id="SM00749">
    <property type="entry name" value="BON"/>
    <property type="match status" value="3"/>
</dbReference>
<protein>
    <submittedName>
        <fullName evidence="2">Transport-associated protein</fullName>
    </submittedName>
</protein>
<feature type="domain" description="BON" evidence="1">
    <location>
        <begin position="178"/>
        <end position="246"/>
    </location>
</feature>
<accession>A0A158JD79</accession>
<organism evidence="2 3">
    <name type="scientific">Caballeronia humi</name>
    <dbReference type="NCBI Taxonomy" id="326474"/>
    <lineage>
        <taxon>Bacteria</taxon>
        <taxon>Pseudomonadati</taxon>
        <taxon>Pseudomonadota</taxon>
        <taxon>Betaproteobacteria</taxon>
        <taxon>Burkholderiales</taxon>
        <taxon>Burkholderiaceae</taxon>
        <taxon>Caballeronia</taxon>
    </lineage>
</organism>
<comment type="caution">
    <text evidence="2">The sequence shown here is derived from an EMBL/GenBank/DDBJ whole genome shotgun (WGS) entry which is preliminary data.</text>
</comment>
<dbReference type="AlphaFoldDB" id="A0A158JD79"/>
<sequence>MNTLNVPRASVETPGAIEQARERIPTKGSPQSDNALFVEIEDTLKRDPRIVSKSTTANVHDGRVTLGGTVQSYSEKLAVCEAVRRMPGVASIDNCLVVELPFATRSTDAKVAADARAALKWEACLPDDAIQVLVEHGCVTLSGEVPWSFQRRLAERAIVPLMGITGIVNALRVSDRQIRMEVIAGIHAALRQAADIEADSIEVVVAESAVTLRGTVSSAAAKKFASDAVRSLDGVHNVRDEIRVSEETAGRTDKHR</sequence>
<gene>
    <name evidence="2" type="ORF">AWB65_06341</name>
</gene>
<evidence type="ECO:0000313" key="3">
    <source>
        <dbReference type="Proteomes" id="UP000054977"/>
    </source>
</evidence>
<keyword evidence="3" id="KW-1185">Reference proteome</keyword>
<feature type="domain" description="BON" evidence="1">
    <location>
        <begin position="107"/>
        <end position="175"/>
    </location>
</feature>
<proteinExistence type="predicted"/>
<feature type="domain" description="BON" evidence="1">
    <location>
        <begin position="32"/>
        <end position="100"/>
    </location>
</feature>
<dbReference type="InterPro" id="IPR014004">
    <property type="entry name" value="Transpt-assoc_nodulatn_dom_bac"/>
</dbReference>
<dbReference type="InterPro" id="IPR007055">
    <property type="entry name" value="BON_dom"/>
</dbReference>
<dbReference type="PANTHER" id="PTHR34606">
    <property type="entry name" value="BON DOMAIN-CONTAINING PROTEIN"/>
    <property type="match status" value="1"/>
</dbReference>
<dbReference type="OrthoDB" id="9036103at2"/>
<dbReference type="Pfam" id="PF04972">
    <property type="entry name" value="BON"/>
    <property type="match status" value="3"/>
</dbReference>
<name>A0A158JD79_9BURK</name>
<reference evidence="2" key="1">
    <citation type="submission" date="2016-01" db="EMBL/GenBank/DDBJ databases">
        <authorList>
            <person name="Peeters C."/>
        </authorList>
    </citation>
    <scope>NUCLEOTIDE SEQUENCE [LARGE SCALE GENOMIC DNA]</scope>
    <source>
        <strain evidence="2">LMG 22934</strain>
    </source>
</reference>
<dbReference type="Gene3D" id="3.30.1340.30">
    <property type="match status" value="3"/>
</dbReference>
<dbReference type="STRING" id="326474.AWB65_06341"/>
<dbReference type="PANTHER" id="PTHR34606:SF15">
    <property type="entry name" value="BON DOMAIN-CONTAINING PROTEIN"/>
    <property type="match status" value="1"/>
</dbReference>
<evidence type="ECO:0000313" key="2">
    <source>
        <dbReference type="EMBL" id="SAL66419.1"/>
    </source>
</evidence>
<dbReference type="InterPro" id="IPR051686">
    <property type="entry name" value="Lipoprotein_DolP"/>
</dbReference>
<dbReference type="EMBL" id="FCNW02000076">
    <property type="protein sequence ID" value="SAL66419.1"/>
    <property type="molecule type" value="Genomic_DNA"/>
</dbReference>
<dbReference type="RefSeq" id="WP_087660701.1">
    <property type="nucleotide sequence ID" value="NZ_FCNW02000076.1"/>
</dbReference>
<evidence type="ECO:0000259" key="1">
    <source>
        <dbReference type="PROSITE" id="PS50914"/>
    </source>
</evidence>
<dbReference type="PROSITE" id="PS50914">
    <property type="entry name" value="BON"/>
    <property type="match status" value="3"/>
</dbReference>
<dbReference type="Proteomes" id="UP000054977">
    <property type="component" value="Unassembled WGS sequence"/>
</dbReference>